<protein>
    <submittedName>
        <fullName evidence="3">Ribonuclease H-like superfamily</fullName>
    </submittedName>
</protein>
<dbReference type="GO" id="GO:0003676">
    <property type="term" value="F:nucleic acid binding"/>
    <property type="evidence" value="ECO:0007669"/>
    <property type="project" value="InterPro"/>
</dbReference>
<feature type="compositionally biased region" description="Polar residues" evidence="1">
    <location>
        <begin position="301"/>
        <end position="311"/>
    </location>
</feature>
<sequence length="1203" mass="135368">MFPGLHHHVSQHGRPPMPPPMSTGHTSRPANLDHGGQINDIYLKLREIGSQVHKAVSLAPKIDRMIEETQKTSFRDGITRTQIPQIRGKFHRQLHPVVDCFLKAISGVFQLGASSSDLWSMTHENGEPLNAYLGRFKEILSKVTITDKAAVTAFRKGLLQGSQLRKDLAIRELLDLDDALHRASRYAFLEEEDAKLAGKSQPPKIKDRAREDFQEPRQHYDPKVTSRSHVSIMPQQLAKPTNSKNSYCPKNGAISNMPKANTRTKDNTCWRIIQTKRKIMWRNSGPQRTNSRGLQKDGGDSNPSELQTTHGRISMNMAGLSDDEDSVSALKKRTRQVCSVRVVLEAAPLSQEPIVFTPEDASGIQHPHNEALVVKLVMEDFDVERVLINTGSSVNLIFLKTLLKMGIFERKIMPKIRPLTRYDGEAKMSIGEIKLLVQADGITQKTKFVVIDSEPIYNAILGSLWIYSMRAIPSTYHLCLKFPIATGIFTLYGNQKDKERATPSKRPTRESIKTPSCKIIQVNINMPDPSRTVGIGRELEGEMKEKLITFLKSRLSTFAWSTKDMTGIAPKVTCHKFNTDPTFKPVRQKRRRLGSDRAKAVQNKVERLLKAGLIKEVKYPEWRANPVVDKKKNGKWRVCVDYTDLNRACPKDSYPLPHIDRLVEATAGNQLLSFMDACLGRKITSNILPRVLISSTSSAVTGVLVRDDHGNEKLEKLALAVIKAARKLRPYFQSHSISPTGEVLEQLLRLPFKASNNKAQYEALLAGLRLSEGIGAKRIKAFSDSQLVVAQGMGIRDIHAHSDSQLITSQFHGEYEAKDERMEAYLELVKTLTQQFESFELTKIPRGENTSAGALAALTSTSDPFVKRIIPVEGIEHTSIDLTVKHVGRESSATCNFTLVTRSTTAAARALAAAAEASATEEEPELETPEQPAPIKKQGYFWPTMLADCIAHSLMCDKCQRHAPTLHQPSEGMSSISFPYPFMKWSMDVVGPMEASNGKKRLKNLLVLTDYSTKWLEAKAFQQVTEKQVEDFLWENIVCRHGIPYEIVTDNGTNLTSGKIKAFCDKWKIRLTTSTPITHKDNMDFIDERRDHAMIRVQNYQQAAARFYNSNIKIRRFEVGELVLRKVFSNTKELNARKLGTNWEGPYRITEAVPPANAATVLTLPFEIVFFNKDNRHHIFHQRRLAAHLTVQPPLDTKQVPSR</sequence>
<dbReference type="PANTHER" id="PTHR37984">
    <property type="entry name" value="PROTEIN CBG26694"/>
    <property type="match status" value="1"/>
</dbReference>
<feature type="region of interest" description="Disordered" evidence="1">
    <location>
        <begin position="1"/>
        <end position="33"/>
    </location>
</feature>
<gene>
    <name evidence="3" type="ORF">ISN44_Un79g000040</name>
</gene>
<dbReference type="Pfam" id="PF00665">
    <property type="entry name" value="rve"/>
    <property type="match status" value="1"/>
</dbReference>
<dbReference type="CDD" id="cd00303">
    <property type="entry name" value="retropepsin_like"/>
    <property type="match status" value="1"/>
</dbReference>
<feature type="compositionally biased region" description="Acidic residues" evidence="1">
    <location>
        <begin position="919"/>
        <end position="928"/>
    </location>
</feature>
<dbReference type="GO" id="GO:0004523">
    <property type="term" value="F:RNA-DNA hybrid ribonuclease activity"/>
    <property type="evidence" value="ECO:0007669"/>
    <property type="project" value="InterPro"/>
</dbReference>
<dbReference type="GO" id="GO:0015074">
    <property type="term" value="P:DNA integration"/>
    <property type="evidence" value="ECO:0007669"/>
    <property type="project" value="InterPro"/>
</dbReference>
<feature type="compositionally biased region" description="Polar residues" evidence="1">
    <location>
        <begin position="238"/>
        <end position="248"/>
    </location>
</feature>
<dbReference type="EMBL" id="JAEFBJ010000079">
    <property type="protein sequence ID" value="KAG7530710.1"/>
    <property type="molecule type" value="Genomic_DNA"/>
</dbReference>
<feature type="region of interest" description="Disordered" evidence="1">
    <location>
        <begin position="195"/>
        <end position="262"/>
    </location>
</feature>
<dbReference type="InterPro" id="IPR001584">
    <property type="entry name" value="Integrase_cat-core"/>
</dbReference>
<feature type="compositionally biased region" description="Basic and acidic residues" evidence="1">
    <location>
        <begin position="204"/>
        <end position="224"/>
    </location>
</feature>
<accession>A0A8T1XBT2</accession>
<feature type="region of interest" description="Disordered" evidence="1">
    <location>
        <begin position="913"/>
        <end position="933"/>
    </location>
</feature>
<proteinExistence type="predicted"/>
<dbReference type="AlphaFoldDB" id="A0A8T1XBT2"/>
<dbReference type="PROSITE" id="PS50994">
    <property type="entry name" value="INTEGRASE"/>
    <property type="match status" value="1"/>
</dbReference>
<feature type="compositionally biased region" description="Basic residues" evidence="1">
    <location>
        <begin position="1"/>
        <end position="11"/>
    </location>
</feature>
<feature type="region of interest" description="Disordered" evidence="1">
    <location>
        <begin position="280"/>
        <end position="314"/>
    </location>
</feature>
<evidence type="ECO:0000313" key="3">
    <source>
        <dbReference type="EMBL" id="KAG7530710.1"/>
    </source>
</evidence>
<dbReference type="InterPro" id="IPR050951">
    <property type="entry name" value="Retrovirus_Pol_polyprotein"/>
</dbReference>
<dbReference type="Proteomes" id="UP000694251">
    <property type="component" value="Unassembled WGS sequence"/>
</dbReference>
<evidence type="ECO:0000313" key="4">
    <source>
        <dbReference type="Proteomes" id="UP000694251"/>
    </source>
</evidence>
<dbReference type="OrthoDB" id="2919534at2759"/>
<dbReference type="PANTHER" id="PTHR37984:SF5">
    <property type="entry name" value="PROTEIN NYNRIN-LIKE"/>
    <property type="match status" value="1"/>
</dbReference>
<feature type="domain" description="Integrase catalytic" evidence="2">
    <location>
        <begin position="975"/>
        <end position="1082"/>
    </location>
</feature>
<keyword evidence="4" id="KW-1185">Reference proteome</keyword>
<reference evidence="3 4" key="1">
    <citation type="submission" date="2020-12" db="EMBL/GenBank/DDBJ databases">
        <title>Concerted genomic and epigenomic changes stabilize Arabidopsis allopolyploids.</title>
        <authorList>
            <person name="Chen Z."/>
        </authorList>
    </citation>
    <scope>NUCLEOTIDE SEQUENCE [LARGE SCALE GENOMIC DNA]</scope>
    <source>
        <strain evidence="3">As9502</strain>
        <tissue evidence="3">Leaf</tissue>
    </source>
</reference>
<evidence type="ECO:0000256" key="1">
    <source>
        <dbReference type="SAM" id="MobiDB-lite"/>
    </source>
</evidence>
<evidence type="ECO:0000259" key="2">
    <source>
        <dbReference type="PROSITE" id="PS50994"/>
    </source>
</evidence>
<comment type="caution">
    <text evidence="3">The sequence shown here is derived from an EMBL/GenBank/DDBJ whole genome shotgun (WGS) entry which is preliminary data.</text>
</comment>
<dbReference type="InterPro" id="IPR002156">
    <property type="entry name" value="RNaseH_domain"/>
</dbReference>
<feature type="compositionally biased region" description="Polar residues" evidence="1">
    <location>
        <begin position="284"/>
        <end position="293"/>
    </location>
</feature>
<dbReference type="CDD" id="cd09279">
    <property type="entry name" value="RNase_HI_like"/>
    <property type="match status" value="1"/>
</dbReference>
<dbReference type="Pfam" id="PF13456">
    <property type="entry name" value="RVT_3"/>
    <property type="match status" value="1"/>
</dbReference>
<name>A0A8T1XBT2_ARASU</name>
<organism evidence="3 4">
    <name type="scientific">Arabidopsis suecica</name>
    <name type="common">Swedish thale-cress</name>
    <name type="synonym">Cardaminopsis suecica</name>
    <dbReference type="NCBI Taxonomy" id="45249"/>
    <lineage>
        <taxon>Eukaryota</taxon>
        <taxon>Viridiplantae</taxon>
        <taxon>Streptophyta</taxon>
        <taxon>Embryophyta</taxon>
        <taxon>Tracheophyta</taxon>
        <taxon>Spermatophyta</taxon>
        <taxon>Magnoliopsida</taxon>
        <taxon>eudicotyledons</taxon>
        <taxon>Gunneridae</taxon>
        <taxon>Pentapetalae</taxon>
        <taxon>rosids</taxon>
        <taxon>malvids</taxon>
        <taxon>Brassicales</taxon>
        <taxon>Brassicaceae</taxon>
        <taxon>Camelineae</taxon>
        <taxon>Arabidopsis</taxon>
    </lineage>
</organism>